<dbReference type="Proteomes" id="UP000269665">
    <property type="component" value="Unassembled WGS sequence"/>
</dbReference>
<dbReference type="AlphaFoldDB" id="A0A0H3I252"/>
<dbReference type="eggNOG" id="ENOG5030VWS">
    <property type="taxonomic scope" value="Bacteria"/>
</dbReference>
<evidence type="ECO:0000313" key="4">
    <source>
        <dbReference type="Proteomes" id="UP000008044"/>
    </source>
</evidence>
<proteinExistence type="predicted"/>
<reference evidence="1 4" key="1">
    <citation type="journal article" date="2012" name="J. Bacteriol.">
        <title>Genome sequence of Pectobacterium sp. strain SCC3193.</title>
        <authorList>
            <person name="Koskinen J.P."/>
            <person name="Laine P."/>
            <person name="Niemi O."/>
            <person name="Nykyri J."/>
            <person name="Harjunpaa H."/>
            <person name="Auvinen P."/>
            <person name="Paulin L."/>
            <person name="Pirhonen M."/>
            <person name="Palva T."/>
            <person name="Holm L."/>
        </authorList>
    </citation>
    <scope>NUCLEOTIDE SEQUENCE [LARGE SCALE GENOMIC DNA]</scope>
    <source>
        <strain evidence="1 4">SCC3193</strain>
    </source>
</reference>
<dbReference type="EMBL" id="WABS01000049">
    <property type="protein sequence ID" value="MBI0556639.1"/>
    <property type="molecule type" value="Genomic_DNA"/>
</dbReference>
<evidence type="ECO:0000313" key="5">
    <source>
        <dbReference type="Proteomes" id="UP000269665"/>
    </source>
</evidence>
<sequence length="94" mass="10675">MQYDKILDEELNLIKERCAKTTPGPWISYVEGRDHTSGSNFIMTGEGDNRGEDLELIGATIEDQDFIAHAKQDIPRLLDEIEILKKLMQVVGEK</sequence>
<reference evidence="6" key="4">
    <citation type="submission" date="2023-07" db="EMBL/GenBank/DDBJ databases">
        <title>Identification of Pectobacterium versatile causing blackleg of potato from New York State with a whole genome sequencing approach.</title>
        <authorList>
            <person name="Ma X."/>
            <person name="Swingle B."/>
        </authorList>
    </citation>
    <scope>NUCLEOTIDE SEQUENCE [LARGE SCALE GENOMIC DNA]</scope>
    <source>
        <strain evidence="6">NY1588A</strain>
    </source>
</reference>
<dbReference type="EMBL" id="CP003415">
    <property type="protein sequence ID" value="AFI88667.1"/>
    <property type="molecule type" value="Genomic_DNA"/>
</dbReference>
<reference evidence="1" key="2">
    <citation type="submission" date="2012-03" db="EMBL/GenBank/DDBJ databases">
        <authorList>
            <person name="Koskinen P."/>
            <person name="Laine P."/>
            <person name="Niemi O."/>
            <person name="Nykyri J."/>
            <person name="Harjunpaa H."/>
            <person name="Auvinen P."/>
            <person name="Paulin L."/>
            <person name="Pirhonen M."/>
            <person name="Palva T."/>
            <person name="Holm L."/>
        </authorList>
    </citation>
    <scope>NUCLEOTIDE SEQUENCE</scope>
    <source>
        <strain evidence="1">SCC3193</strain>
    </source>
</reference>
<evidence type="ECO:0000313" key="1">
    <source>
        <dbReference type="EMBL" id="AFI88667.1"/>
    </source>
</evidence>
<reference evidence="2" key="5">
    <citation type="submission" date="2024-05" db="EMBL/GenBank/DDBJ databases">
        <title>Identification of Pectobacterium versatile causing blackleg of potato from New York State with a whole genome sequencing approach.</title>
        <authorList>
            <person name="Ma X."/>
            <person name="Swingle B."/>
        </authorList>
    </citation>
    <scope>NUCLEOTIDE SEQUENCE</scope>
    <source>
        <strain evidence="2">NY1588A</strain>
    </source>
</reference>
<organism evidence="1 4">
    <name type="scientific">Pectobacterium parmentieri</name>
    <dbReference type="NCBI Taxonomy" id="1905730"/>
    <lineage>
        <taxon>Bacteria</taxon>
        <taxon>Pseudomonadati</taxon>
        <taxon>Pseudomonadota</taxon>
        <taxon>Gammaproteobacteria</taxon>
        <taxon>Enterobacterales</taxon>
        <taxon>Pectobacteriaceae</taxon>
        <taxon>Pectobacterium</taxon>
    </lineage>
</organism>
<dbReference type="Proteomes" id="UP001194579">
    <property type="component" value="Unassembled WGS sequence"/>
</dbReference>
<dbReference type="KEGG" id="ppar:A8F97_15795"/>
<keyword evidence="6" id="KW-1185">Reference proteome</keyword>
<dbReference type="HOGENOM" id="CLU_2508682_0_0_6"/>
<name>A0A0H3I252_PECPM</name>
<dbReference type="KEGG" id="pec:W5S_0541"/>
<evidence type="ECO:0000313" key="6">
    <source>
        <dbReference type="Proteomes" id="UP001194579"/>
    </source>
</evidence>
<dbReference type="EMBL" id="PSZG01000001">
    <property type="protein sequence ID" value="RKO79012.1"/>
    <property type="molecule type" value="Genomic_DNA"/>
</dbReference>
<dbReference type="RefSeq" id="WP_012822291.1">
    <property type="nucleotide sequence ID" value="NC_017845.1"/>
</dbReference>
<dbReference type="OrthoDB" id="2088266at2"/>
<evidence type="ECO:0000313" key="2">
    <source>
        <dbReference type="EMBL" id="MBI0556639.1"/>
    </source>
</evidence>
<evidence type="ECO:0000313" key="3">
    <source>
        <dbReference type="EMBL" id="RKO79012.1"/>
    </source>
</evidence>
<accession>A0A0H3I252</accession>
<dbReference type="Proteomes" id="UP000008044">
    <property type="component" value="Chromosome"/>
</dbReference>
<dbReference type="GeneID" id="45850927"/>
<protein>
    <submittedName>
        <fullName evidence="1">Uncharacterized protein</fullName>
    </submittedName>
</protein>
<reference evidence="3 5" key="3">
    <citation type="journal article" date="2018" name="BMC Genomics">
        <title>High genomic variability in the plant pathogenic bacterium Pectobacterium parmentieri deciphered from de novo assembled complete genomes.</title>
        <authorList>
            <person name="Zoledowska S."/>
            <person name="Motyka-Pomagruk A."/>
            <person name="Sledz W."/>
            <person name="Mengoni A."/>
            <person name="Lojkowska E."/>
        </authorList>
    </citation>
    <scope>NUCLEOTIDE SEQUENCE [LARGE SCALE GENOMIC DNA]</scope>
    <source>
        <strain evidence="3 5">IFB5626</strain>
    </source>
</reference>
<gene>
    <name evidence="1" type="ordered locus">W5S_0541</name>
    <name evidence="3" type="ORF">C5E00_20725</name>
    <name evidence="2" type="ORF">F6Q06_19425</name>
</gene>